<evidence type="ECO:0000313" key="2">
    <source>
        <dbReference type="Proteomes" id="UP000021315"/>
    </source>
</evidence>
<accession>A0A080MJN1</accession>
<comment type="caution">
    <text evidence="1">The sequence shown here is derived from an EMBL/GenBank/DDBJ whole genome shotgun (WGS) entry which is preliminary data.</text>
</comment>
<proteinExistence type="predicted"/>
<dbReference type="AlphaFoldDB" id="A0A080MJN1"/>
<dbReference type="STRING" id="1453999.AW06_001373"/>
<sequence>MAFRFDKVSSSLCGNRSIAGPDCFQQPVEVRTHVARLLGRLGEVGGLAAIHATICKVSTLKLGGLRAVDSSIPFGSLPSCLPFKQLWPTI</sequence>
<evidence type="ECO:0000313" key="1">
    <source>
        <dbReference type="EMBL" id="KFB77514.1"/>
    </source>
</evidence>
<organism evidence="1 2">
    <name type="scientific">Candidatus Accumulibacter cognatus</name>
    <dbReference type="NCBI Taxonomy" id="2954383"/>
    <lineage>
        <taxon>Bacteria</taxon>
        <taxon>Pseudomonadati</taxon>
        <taxon>Pseudomonadota</taxon>
        <taxon>Betaproteobacteria</taxon>
        <taxon>Candidatus Accumulibacter</taxon>
    </lineage>
</organism>
<reference evidence="1" key="1">
    <citation type="submission" date="2014-02" db="EMBL/GenBank/DDBJ databases">
        <title>Expanding our view of genomic diversity in Candidatus Accumulibacter clades.</title>
        <authorList>
            <person name="Skennerton C.T."/>
            <person name="Barr J.J."/>
            <person name="Slater F.R."/>
            <person name="Bond P.L."/>
            <person name="Tyson G.W."/>
        </authorList>
    </citation>
    <scope>NUCLEOTIDE SEQUENCE [LARGE SCALE GENOMIC DNA]</scope>
</reference>
<protein>
    <submittedName>
        <fullName evidence="1">Uncharacterized protein</fullName>
    </submittedName>
</protein>
<dbReference type="EMBL" id="JDST02000024">
    <property type="protein sequence ID" value="KFB77514.1"/>
    <property type="molecule type" value="Genomic_DNA"/>
</dbReference>
<dbReference type="Proteomes" id="UP000021315">
    <property type="component" value="Unassembled WGS sequence"/>
</dbReference>
<gene>
    <name evidence="1" type="ORF">AW06_001373</name>
</gene>
<keyword evidence="2" id="KW-1185">Reference proteome</keyword>
<name>A0A080MJN1_9PROT</name>